<evidence type="ECO:0000256" key="1">
    <source>
        <dbReference type="SAM" id="Phobius"/>
    </source>
</evidence>
<protein>
    <submittedName>
        <fullName evidence="2">Uncharacterized protein</fullName>
    </submittedName>
</protein>
<comment type="caution">
    <text evidence="2">The sequence shown here is derived from an EMBL/GenBank/DDBJ whole genome shotgun (WGS) entry which is preliminary data.</text>
</comment>
<keyword evidence="1" id="KW-0812">Transmembrane</keyword>
<evidence type="ECO:0000313" key="2">
    <source>
        <dbReference type="EMBL" id="RSN71638.1"/>
    </source>
</evidence>
<dbReference type="AlphaFoldDB" id="A0A3R9QSD7"/>
<proteinExistence type="predicted"/>
<gene>
    <name evidence="2" type="ORF">D6D85_15630</name>
</gene>
<keyword evidence="1" id="KW-0472">Membrane</keyword>
<keyword evidence="1" id="KW-1133">Transmembrane helix</keyword>
<reference evidence="2 3" key="1">
    <citation type="submission" date="2018-10" db="EMBL/GenBank/DDBJ databases">
        <title>Co-occurring genomic capacity for anaerobic methane metabolism and dissimilatory sulfite reduction discovered in the Korarchaeota.</title>
        <authorList>
            <person name="Mckay L.J."/>
            <person name="Dlakic M."/>
            <person name="Fields M.W."/>
            <person name="Delmont T.O."/>
            <person name="Eren A.M."/>
            <person name="Jay Z.J."/>
            <person name="Klingelsmith K.B."/>
            <person name="Rusch D.B."/>
            <person name="Inskeep W.P."/>
        </authorList>
    </citation>
    <scope>NUCLEOTIDE SEQUENCE [LARGE SCALE GENOMIC DNA]</scope>
    <source>
        <strain evidence="2 3">MDKW</strain>
    </source>
</reference>
<feature type="transmembrane region" description="Helical" evidence="1">
    <location>
        <begin position="104"/>
        <end position="122"/>
    </location>
</feature>
<sequence length="126" mass="14581">MDRLGSLKGTKTIYKRTVQGKEIEVMVDYTKILRIEKTTYSGESNPPPALPIEQQYEQWRRGYSANRMYCPKDGYWYWVYFPAKIMNPLDKVVLTIKNIITTPIYAIAGLILAVVIAAFILMKRRG</sequence>
<organism evidence="2 3">
    <name type="scientific">Candidatus Methanodesulfokora washburnensis</name>
    <dbReference type="NCBI Taxonomy" id="2478471"/>
    <lineage>
        <taxon>Archaea</taxon>
        <taxon>Thermoproteota</taxon>
        <taxon>Candidatus Korarchaeia</taxon>
        <taxon>Candidatus Korarchaeia incertae sedis</taxon>
        <taxon>Candidatus Methanodesulfokora</taxon>
    </lineage>
</organism>
<name>A0A3R9QSD7_9CREN</name>
<dbReference type="EMBL" id="RCOS01000172">
    <property type="protein sequence ID" value="RSN71638.1"/>
    <property type="molecule type" value="Genomic_DNA"/>
</dbReference>
<dbReference type="Proteomes" id="UP000277582">
    <property type="component" value="Unassembled WGS sequence"/>
</dbReference>
<accession>A0A3R9QSD7</accession>
<evidence type="ECO:0000313" key="3">
    <source>
        <dbReference type="Proteomes" id="UP000277582"/>
    </source>
</evidence>
<keyword evidence="3" id="KW-1185">Reference proteome</keyword>